<proteinExistence type="predicted"/>
<name>A0A2U1FFZ5_9PSEU</name>
<keyword evidence="3 5" id="KW-1133">Transmembrane helix</keyword>
<dbReference type="PRINTS" id="PR01035">
    <property type="entry name" value="TCRTETA"/>
</dbReference>
<dbReference type="InterPro" id="IPR052528">
    <property type="entry name" value="Sugar_transport-like"/>
</dbReference>
<keyword evidence="2 5" id="KW-0812">Transmembrane</keyword>
<keyword evidence="4 5" id="KW-0472">Membrane</keyword>
<accession>A0A2U1FFZ5</accession>
<dbReference type="PANTHER" id="PTHR23526:SF4">
    <property type="entry name" value="INTEGRAL MEMBRANE TRANSPORT PROTEIN"/>
    <property type="match status" value="1"/>
</dbReference>
<dbReference type="Pfam" id="PF07690">
    <property type="entry name" value="MFS_1"/>
    <property type="match status" value="1"/>
</dbReference>
<dbReference type="AlphaFoldDB" id="A0A2U1FFZ5"/>
<dbReference type="InterPro" id="IPR036259">
    <property type="entry name" value="MFS_trans_sf"/>
</dbReference>
<comment type="caution">
    <text evidence="7">The sequence shown here is derived from an EMBL/GenBank/DDBJ whole genome shotgun (WGS) entry which is preliminary data.</text>
</comment>
<dbReference type="Proteomes" id="UP000245639">
    <property type="component" value="Unassembled WGS sequence"/>
</dbReference>
<dbReference type="InterPro" id="IPR020846">
    <property type="entry name" value="MFS_dom"/>
</dbReference>
<reference evidence="7 8" key="1">
    <citation type="submission" date="2018-04" db="EMBL/GenBank/DDBJ databases">
        <title>Genomic Encyclopedia of Type Strains, Phase IV (KMG-IV): sequencing the most valuable type-strain genomes for metagenomic binning, comparative biology and taxonomic classification.</title>
        <authorList>
            <person name="Goeker M."/>
        </authorList>
    </citation>
    <scope>NUCLEOTIDE SEQUENCE [LARGE SCALE GENOMIC DNA]</scope>
    <source>
        <strain evidence="7 8">DSM 45771</strain>
    </source>
</reference>
<evidence type="ECO:0000313" key="8">
    <source>
        <dbReference type="Proteomes" id="UP000245639"/>
    </source>
</evidence>
<feature type="transmembrane region" description="Helical" evidence="5">
    <location>
        <begin position="143"/>
        <end position="169"/>
    </location>
</feature>
<feature type="transmembrane region" description="Helical" evidence="5">
    <location>
        <begin position="42"/>
        <end position="70"/>
    </location>
</feature>
<dbReference type="PROSITE" id="PS50850">
    <property type="entry name" value="MFS"/>
    <property type="match status" value="1"/>
</dbReference>
<evidence type="ECO:0000256" key="1">
    <source>
        <dbReference type="ARBA" id="ARBA00004651"/>
    </source>
</evidence>
<evidence type="ECO:0000256" key="3">
    <source>
        <dbReference type="ARBA" id="ARBA00022989"/>
    </source>
</evidence>
<comment type="subcellular location">
    <subcellularLocation>
        <location evidence="1">Cell membrane</location>
        <topology evidence="1">Multi-pass membrane protein</topology>
    </subcellularLocation>
</comment>
<keyword evidence="8" id="KW-1185">Reference proteome</keyword>
<gene>
    <name evidence="7" type="ORF">C8D89_104291</name>
</gene>
<organism evidence="7 8">
    <name type="scientific">Actinomycetospora cinnamomea</name>
    <dbReference type="NCBI Taxonomy" id="663609"/>
    <lineage>
        <taxon>Bacteria</taxon>
        <taxon>Bacillati</taxon>
        <taxon>Actinomycetota</taxon>
        <taxon>Actinomycetes</taxon>
        <taxon>Pseudonocardiales</taxon>
        <taxon>Pseudonocardiaceae</taxon>
        <taxon>Actinomycetospora</taxon>
    </lineage>
</organism>
<dbReference type="SUPFAM" id="SSF103473">
    <property type="entry name" value="MFS general substrate transporter"/>
    <property type="match status" value="1"/>
</dbReference>
<evidence type="ECO:0000313" key="7">
    <source>
        <dbReference type="EMBL" id="PVZ11077.1"/>
    </source>
</evidence>
<dbReference type="InterPro" id="IPR001958">
    <property type="entry name" value="Tet-R_TetA/multi-R_MdtG-like"/>
</dbReference>
<sequence length="408" mass="40489">MTGADGHDHARGRGMARDFAALLGCVLLTQVALNLARPLVSYRAIALGADATTIGLITAAYALLPVLVAVPLGRVTDRSGRTTAVLALGVVLLGVAPLALSATDTLWAVGLASTALGFGHLAFMIAAQGTVAARSETGALDRAFGLFTAAASAGQLVGPLLAGALLGTASGDVLLAASRQALLVAGVTALLALPLVVLLRRRAVPRADPSPEGERTRVLTLLGRPGMRPGLLVSLALLATIDLLTAYLPLLGEQRGIAPAVVGVLLSARAATSLASRLLLDRLLARWSRPVLVVASAAGSAVALVAAAWPGAGVAVLAVALPLCGVFLGLGQPLTMTLTVRSAPASSRSTALALRLLAHRVGQVAVPAAAGLVAGVAGAAGALWMAGGLLGVAAGAAADSARRGAIEP</sequence>
<dbReference type="PANTHER" id="PTHR23526">
    <property type="entry name" value="INTEGRAL MEMBRANE TRANSPORT PROTEIN-RELATED"/>
    <property type="match status" value="1"/>
</dbReference>
<feature type="transmembrane region" description="Helical" evidence="5">
    <location>
        <begin position="82"/>
        <end position="100"/>
    </location>
</feature>
<dbReference type="GO" id="GO:0005886">
    <property type="term" value="C:plasma membrane"/>
    <property type="evidence" value="ECO:0007669"/>
    <property type="project" value="UniProtKB-SubCell"/>
</dbReference>
<dbReference type="RefSeq" id="WP_207787157.1">
    <property type="nucleotide sequence ID" value="NZ_QEKW01000004.1"/>
</dbReference>
<dbReference type="GO" id="GO:0022857">
    <property type="term" value="F:transmembrane transporter activity"/>
    <property type="evidence" value="ECO:0007669"/>
    <property type="project" value="InterPro"/>
</dbReference>
<evidence type="ECO:0000259" key="6">
    <source>
        <dbReference type="PROSITE" id="PS50850"/>
    </source>
</evidence>
<evidence type="ECO:0000256" key="2">
    <source>
        <dbReference type="ARBA" id="ARBA00022692"/>
    </source>
</evidence>
<evidence type="ECO:0000256" key="4">
    <source>
        <dbReference type="ARBA" id="ARBA00023136"/>
    </source>
</evidence>
<feature type="transmembrane region" description="Helical" evidence="5">
    <location>
        <begin position="19"/>
        <end position="36"/>
    </location>
</feature>
<dbReference type="EMBL" id="QEKW01000004">
    <property type="protein sequence ID" value="PVZ11077.1"/>
    <property type="molecule type" value="Genomic_DNA"/>
</dbReference>
<protein>
    <submittedName>
        <fullName evidence="7">Putative MFS family arabinose efflux permease</fullName>
    </submittedName>
</protein>
<feature type="transmembrane region" description="Helical" evidence="5">
    <location>
        <begin position="315"/>
        <end position="340"/>
    </location>
</feature>
<feature type="transmembrane region" description="Helical" evidence="5">
    <location>
        <begin position="361"/>
        <end position="386"/>
    </location>
</feature>
<feature type="transmembrane region" description="Helical" evidence="5">
    <location>
        <begin position="181"/>
        <end position="199"/>
    </location>
</feature>
<feature type="domain" description="Major facilitator superfamily (MFS) profile" evidence="6">
    <location>
        <begin position="18"/>
        <end position="405"/>
    </location>
</feature>
<dbReference type="InterPro" id="IPR011701">
    <property type="entry name" value="MFS"/>
</dbReference>
<feature type="transmembrane region" description="Helical" evidence="5">
    <location>
        <begin position="106"/>
        <end position="131"/>
    </location>
</feature>
<feature type="transmembrane region" description="Helical" evidence="5">
    <location>
        <begin position="256"/>
        <end position="279"/>
    </location>
</feature>
<feature type="transmembrane region" description="Helical" evidence="5">
    <location>
        <begin position="291"/>
        <end position="309"/>
    </location>
</feature>
<evidence type="ECO:0000256" key="5">
    <source>
        <dbReference type="SAM" id="Phobius"/>
    </source>
</evidence>
<feature type="transmembrane region" description="Helical" evidence="5">
    <location>
        <begin position="231"/>
        <end position="250"/>
    </location>
</feature>
<dbReference type="Gene3D" id="1.20.1250.20">
    <property type="entry name" value="MFS general substrate transporter like domains"/>
    <property type="match status" value="1"/>
</dbReference>